<organism evidence="1 2">
    <name type="scientific">Paenibacillus puldeungensis</name>
    <dbReference type="NCBI Taxonomy" id="696536"/>
    <lineage>
        <taxon>Bacteria</taxon>
        <taxon>Bacillati</taxon>
        <taxon>Bacillota</taxon>
        <taxon>Bacilli</taxon>
        <taxon>Bacillales</taxon>
        <taxon>Paenibacillaceae</taxon>
        <taxon>Paenibacillus</taxon>
    </lineage>
</organism>
<accession>A0ABW3S083</accession>
<dbReference type="RefSeq" id="WP_379320290.1">
    <property type="nucleotide sequence ID" value="NZ_JBHTLM010000012.1"/>
</dbReference>
<dbReference type="Proteomes" id="UP001597262">
    <property type="component" value="Unassembled WGS sequence"/>
</dbReference>
<proteinExistence type="predicted"/>
<keyword evidence="2" id="KW-1185">Reference proteome</keyword>
<reference evidence="2" key="1">
    <citation type="journal article" date="2019" name="Int. J. Syst. Evol. Microbiol.">
        <title>The Global Catalogue of Microorganisms (GCM) 10K type strain sequencing project: providing services to taxonomists for standard genome sequencing and annotation.</title>
        <authorList>
            <consortium name="The Broad Institute Genomics Platform"/>
            <consortium name="The Broad Institute Genome Sequencing Center for Infectious Disease"/>
            <person name="Wu L."/>
            <person name="Ma J."/>
        </authorList>
    </citation>
    <scope>NUCLEOTIDE SEQUENCE [LARGE SCALE GENOMIC DNA]</scope>
    <source>
        <strain evidence="2">CCUG 59189</strain>
    </source>
</reference>
<evidence type="ECO:0000313" key="1">
    <source>
        <dbReference type="EMBL" id="MFD1177840.1"/>
    </source>
</evidence>
<evidence type="ECO:0000313" key="2">
    <source>
        <dbReference type="Proteomes" id="UP001597262"/>
    </source>
</evidence>
<protein>
    <submittedName>
        <fullName evidence="1">Uncharacterized protein</fullName>
    </submittedName>
</protein>
<comment type="caution">
    <text evidence="1">The sequence shown here is derived from an EMBL/GenBank/DDBJ whole genome shotgun (WGS) entry which is preliminary data.</text>
</comment>
<name>A0ABW3S083_9BACL</name>
<gene>
    <name evidence="1" type="ORF">ACFQ3W_16240</name>
</gene>
<dbReference type="EMBL" id="JBHTLM010000012">
    <property type="protein sequence ID" value="MFD1177840.1"/>
    <property type="molecule type" value="Genomic_DNA"/>
</dbReference>
<sequence>MMAVTADNIAFNAAGRGKLAHWSGRGISGKWIHPAKWRSQPDLRSLSRLNVGEYGNVR</sequence>